<evidence type="ECO:0000313" key="3">
    <source>
        <dbReference type="Proteomes" id="UP000192042"/>
    </source>
</evidence>
<dbReference type="KEGG" id="nja:NSJP_0504"/>
<protein>
    <recommendedName>
        <fullName evidence="4">DUF155 domain-containing protein</fullName>
    </recommendedName>
</protein>
<dbReference type="AlphaFoldDB" id="A0A1W1I0Z6"/>
<proteinExistence type="predicted"/>
<evidence type="ECO:0008006" key="4">
    <source>
        <dbReference type="Google" id="ProtNLM"/>
    </source>
</evidence>
<keyword evidence="1" id="KW-1133">Transmembrane helix</keyword>
<dbReference type="OrthoDB" id="180075at2"/>
<feature type="transmembrane region" description="Helical" evidence="1">
    <location>
        <begin position="347"/>
        <end position="367"/>
    </location>
</feature>
<gene>
    <name evidence="2" type="ORF">NSJP_0504</name>
</gene>
<keyword evidence="1" id="KW-0812">Transmembrane</keyword>
<accession>A0A1W1I0Z6</accession>
<dbReference type="Proteomes" id="UP000192042">
    <property type="component" value="Chromosome I"/>
</dbReference>
<organism evidence="2 3">
    <name type="scientific">Nitrospira japonica</name>
    <dbReference type="NCBI Taxonomy" id="1325564"/>
    <lineage>
        <taxon>Bacteria</taxon>
        <taxon>Pseudomonadati</taxon>
        <taxon>Nitrospirota</taxon>
        <taxon>Nitrospiria</taxon>
        <taxon>Nitrospirales</taxon>
        <taxon>Nitrospiraceae</taxon>
        <taxon>Nitrospira</taxon>
    </lineage>
</organism>
<reference evidence="2 3" key="1">
    <citation type="submission" date="2017-03" db="EMBL/GenBank/DDBJ databases">
        <authorList>
            <person name="Afonso C.L."/>
            <person name="Miller P.J."/>
            <person name="Scott M.A."/>
            <person name="Spackman E."/>
            <person name="Goraichik I."/>
            <person name="Dimitrov K.M."/>
            <person name="Suarez D.L."/>
            <person name="Swayne D.E."/>
        </authorList>
    </citation>
    <scope>NUCLEOTIDE SEQUENCE [LARGE SCALE GENOMIC DNA]</scope>
    <source>
        <strain evidence="2">Genome sequencing of Nitrospira japonica strain NJ11</strain>
    </source>
</reference>
<evidence type="ECO:0000256" key="1">
    <source>
        <dbReference type="SAM" id="Phobius"/>
    </source>
</evidence>
<dbReference type="EMBL" id="LT828648">
    <property type="protein sequence ID" value="SLM46676.1"/>
    <property type="molecule type" value="Genomic_DNA"/>
</dbReference>
<name>A0A1W1I0Z6_9BACT</name>
<evidence type="ECO:0000313" key="2">
    <source>
        <dbReference type="EMBL" id="SLM46676.1"/>
    </source>
</evidence>
<sequence length="370" mass="41954">MGTADQSSVVITKGTCYAIFAYDIGSSINLDEADRRITAGTERGRLRHKARAPQYFEYRPAPLRLMQEGGTLTVANYSSSPTFEVMVYDFGAVTITYRFALDGPFDNLLELSEALYEHEQLLTESRARVEQLIQTIHPAVERPRIATEVEDYLIFEINACTSQDIPLWVSREAELARILRGERTPLSDQEIHDAVSCRISFGTDDAALIDWHSAVLFGRDMDDVRAVLEFANVELMEMRMLDEQLDQSLDQGYEALSRKPRLLSLPGSYDKDTTLIAQLQVDGALLFERVTNTLKLLGDQYLARVYRLASQRFHLEDWDASILRKLETLESIYGKMSDRAGTRRMELLEWIIIVLITVSIAVSFVPIGKP</sequence>
<keyword evidence="3" id="KW-1185">Reference proteome</keyword>
<dbReference type="RefSeq" id="WP_080885316.1">
    <property type="nucleotide sequence ID" value="NZ_LT828648.1"/>
</dbReference>
<dbReference type="STRING" id="1325564.NSJP_0504"/>
<keyword evidence="1" id="KW-0472">Membrane</keyword>